<feature type="transmembrane region" description="Helical" evidence="1">
    <location>
        <begin position="49"/>
        <end position="66"/>
    </location>
</feature>
<evidence type="ECO:0000256" key="1">
    <source>
        <dbReference type="SAM" id="Phobius"/>
    </source>
</evidence>
<accession>A0A147BM40</accession>
<keyword evidence="1" id="KW-1133">Transmembrane helix</keyword>
<dbReference type="AlphaFoldDB" id="A0A147BM40"/>
<organism evidence="2">
    <name type="scientific">Ixodes ricinus</name>
    <name type="common">Common tick</name>
    <name type="synonym">Acarus ricinus</name>
    <dbReference type="NCBI Taxonomy" id="34613"/>
    <lineage>
        <taxon>Eukaryota</taxon>
        <taxon>Metazoa</taxon>
        <taxon>Ecdysozoa</taxon>
        <taxon>Arthropoda</taxon>
        <taxon>Chelicerata</taxon>
        <taxon>Arachnida</taxon>
        <taxon>Acari</taxon>
        <taxon>Parasitiformes</taxon>
        <taxon>Ixodida</taxon>
        <taxon>Ixodoidea</taxon>
        <taxon>Ixodidae</taxon>
        <taxon>Ixodinae</taxon>
        <taxon>Ixodes</taxon>
    </lineage>
</organism>
<proteinExistence type="predicted"/>
<keyword evidence="1" id="KW-0472">Membrane</keyword>
<sequence>MPLLLSHSSTFSHLSTLLAILILIQCRITSTLAFTSLMTFLGKPALLQSFPTHTALLVFCAVIFVSRPHL</sequence>
<evidence type="ECO:0000313" key="2">
    <source>
        <dbReference type="EMBL" id="JAR91860.1"/>
    </source>
</evidence>
<keyword evidence="1" id="KW-0812">Transmembrane</keyword>
<reference evidence="2" key="1">
    <citation type="journal article" date="2018" name="PLoS Negl. Trop. Dis.">
        <title>Sialome diversity of ticks revealed by RNAseq of single tick salivary glands.</title>
        <authorList>
            <person name="Perner J."/>
            <person name="Kropackova S."/>
            <person name="Kopacek P."/>
            <person name="Ribeiro J.M."/>
        </authorList>
    </citation>
    <scope>NUCLEOTIDE SEQUENCE</scope>
    <source>
        <strain evidence="2">Siblings of single egg batch collected in Ceske Budejovice</strain>
        <tissue evidence="2">Salivary glands</tissue>
    </source>
</reference>
<protein>
    <submittedName>
        <fullName evidence="2">Uncharacterized protein</fullName>
    </submittedName>
</protein>
<name>A0A147BM40_IXORI</name>
<dbReference type="EMBL" id="GEGO01003544">
    <property type="protein sequence ID" value="JAR91860.1"/>
    <property type="molecule type" value="Transcribed_RNA"/>
</dbReference>